<sequence length="122" mass="13222">MMSECRAAANSETFVKEKGPFWRERWIAIAGLALLFCCIAAACSDGGAAKVGCPCGLSVCVFEFFFFLLVSFFGFAVAKQLLLFFLLGFSFRVIFSTATVISAAATIGLCLVVFVFPFFDSC</sequence>
<evidence type="ECO:0000313" key="4">
    <source>
        <dbReference type="Proteomes" id="UP000000763"/>
    </source>
</evidence>
<gene>
    <name evidence="2" type="ORF">OSJNBa0023I17.23</name>
    <name evidence="3" type="ORF">OSJNBa0085K21.7</name>
</gene>
<dbReference type="EMBL" id="AP005804">
    <property type="protein sequence ID" value="BAD26223.1"/>
    <property type="molecule type" value="Genomic_DNA"/>
</dbReference>
<keyword evidence="1" id="KW-0472">Membrane</keyword>
<dbReference type="AlphaFoldDB" id="Q6H4X6"/>
<evidence type="ECO:0000313" key="3">
    <source>
        <dbReference type="EMBL" id="BAD26223.1"/>
    </source>
</evidence>
<accession>Q6H4X6</accession>
<feature type="transmembrane region" description="Helical" evidence="1">
    <location>
        <begin position="93"/>
        <end position="119"/>
    </location>
</feature>
<feature type="transmembrane region" description="Helical" evidence="1">
    <location>
        <begin position="64"/>
        <end position="86"/>
    </location>
</feature>
<dbReference type="EMBL" id="AP004863">
    <property type="protein sequence ID" value="BAD25554.1"/>
    <property type="molecule type" value="Genomic_DNA"/>
</dbReference>
<keyword evidence="1" id="KW-1133">Transmembrane helix</keyword>
<reference evidence="4" key="4">
    <citation type="journal article" date="2008" name="Nucleic Acids Res.">
        <title>The rice annotation project database (RAP-DB): 2008 update.</title>
        <authorList>
            <consortium name="The rice annotation project (RAP)"/>
        </authorList>
    </citation>
    <scope>GENOME REANNOTATION</scope>
    <source>
        <strain evidence="4">cv. Nipponbare</strain>
    </source>
</reference>
<name>Q6H4X6_ORYSJ</name>
<evidence type="ECO:0008006" key="5">
    <source>
        <dbReference type="Google" id="ProtNLM"/>
    </source>
</evidence>
<proteinExistence type="predicted"/>
<dbReference type="Proteomes" id="UP000000763">
    <property type="component" value="Chromosome 2"/>
</dbReference>
<reference evidence="4" key="3">
    <citation type="journal article" date="2005" name="Nature">
        <title>The map-based sequence of the rice genome.</title>
        <authorList>
            <consortium name="International rice genome sequencing project (IRGSP)"/>
            <person name="Matsumoto T."/>
            <person name="Wu J."/>
            <person name="Kanamori H."/>
            <person name="Katayose Y."/>
            <person name="Fujisawa M."/>
            <person name="Namiki N."/>
            <person name="Mizuno H."/>
            <person name="Yamamoto K."/>
            <person name="Antonio B.A."/>
            <person name="Baba T."/>
            <person name="Sakata K."/>
            <person name="Nagamura Y."/>
            <person name="Aoki H."/>
            <person name="Arikawa K."/>
            <person name="Arita K."/>
            <person name="Bito T."/>
            <person name="Chiden Y."/>
            <person name="Fujitsuka N."/>
            <person name="Fukunaka R."/>
            <person name="Hamada M."/>
            <person name="Harada C."/>
            <person name="Hayashi A."/>
            <person name="Hijishita S."/>
            <person name="Honda M."/>
            <person name="Hosokawa S."/>
            <person name="Ichikawa Y."/>
            <person name="Idonuma A."/>
            <person name="Iijima M."/>
            <person name="Ikeda M."/>
            <person name="Ikeno M."/>
            <person name="Ito K."/>
            <person name="Ito S."/>
            <person name="Ito T."/>
            <person name="Ito Y."/>
            <person name="Ito Y."/>
            <person name="Iwabuchi A."/>
            <person name="Kamiya K."/>
            <person name="Karasawa W."/>
            <person name="Kurita K."/>
            <person name="Katagiri S."/>
            <person name="Kikuta A."/>
            <person name="Kobayashi H."/>
            <person name="Kobayashi N."/>
            <person name="Machita K."/>
            <person name="Maehara T."/>
            <person name="Masukawa M."/>
            <person name="Mizubayashi T."/>
            <person name="Mukai Y."/>
            <person name="Nagasaki H."/>
            <person name="Nagata Y."/>
            <person name="Naito S."/>
            <person name="Nakashima M."/>
            <person name="Nakama Y."/>
            <person name="Nakamichi Y."/>
            <person name="Nakamura M."/>
            <person name="Meguro A."/>
            <person name="Negishi M."/>
            <person name="Ohta I."/>
            <person name="Ohta T."/>
            <person name="Okamoto M."/>
            <person name="Ono N."/>
            <person name="Saji S."/>
            <person name="Sakaguchi M."/>
            <person name="Sakai K."/>
            <person name="Shibata M."/>
            <person name="Shimokawa T."/>
            <person name="Song J."/>
            <person name="Takazaki Y."/>
            <person name="Terasawa K."/>
            <person name="Tsugane M."/>
            <person name="Tsuji K."/>
            <person name="Ueda S."/>
            <person name="Waki K."/>
            <person name="Yamagata H."/>
            <person name="Yamamoto M."/>
            <person name="Yamamoto S."/>
            <person name="Yamane H."/>
            <person name="Yoshiki S."/>
            <person name="Yoshihara R."/>
            <person name="Yukawa K."/>
            <person name="Zhong H."/>
            <person name="Yano M."/>
            <person name="Yuan Q."/>
            <person name="Ouyang S."/>
            <person name="Liu J."/>
            <person name="Jones K.M."/>
            <person name="Gansberger K."/>
            <person name="Moffat K."/>
            <person name="Hill J."/>
            <person name="Bera J."/>
            <person name="Fadrosh D."/>
            <person name="Jin S."/>
            <person name="Johri S."/>
            <person name="Kim M."/>
            <person name="Overton L."/>
            <person name="Reardon M."/>
            <person name="Tsitrin T."/>
            <person name="Vuong H."/>
            <person name="Weaver B."/>
            <person name="Ciecko A."/>
            <person name="Tallon L."/>
            <person name="Jackson J."/>
            <person name="Pai G."/>
            <person name="Aken S.V."/>
            <person name="Utterback T."/>
            <person name="Reidmuller S."/>
            <person name="Feldblyum T."/>
            <person name="Hsiao J."/>
            <person name="Zismann V."/>
            <person name="Iobst S."/>
            <person name="de Vazeille A.R."/>
            <person name="Buell C.R."/>
            <person name="Ying K."/>
            <person name="Li Y."/>
            <person name="Lu T."/>
            <person name="Huang Y."/>
            <person name="Zhao Q."/>
            <person name="Feng Q."/>
            <person name="Zhang L."/>
            <person name="Zhu J."/>
            <person name="Weng Q."/>
            <person name="Mu J."/>
            <person name="Lu Y."/>
            <person name="Fan D."/>
            <person name="Liu Y."/>
            <person name="Guan J."/>
            <person name="Zhang Y."/>
            <person name="Yu S."/>
            <person name="Liu X."/>
            <person name="Zhang Y."/>
            <person name="Hong G."/>
            <person name="Han B."/>
            <person name="Choisne N."/>
            <person name="Demange N."/>
            <person name="Orjeda G."/>
            <person name="Samain S."/>
            <person name="Cattolico L."/>
            <person name="Pelletier E."/>
            <person name="Couloux A."/>
            <person name="Segurens B."/>
            <person name="Wincker P."/>
            <person name="D'Hont A."/>
            <person name="Scarpelli C."/>
            <person name="Weissenbach J."/>
            <person name="Salanoubat M."/>
            <person name="Quetier F."/>
            <person name="Yu Y."/>
            <person name="Kim H.R."/>
            <person name="Rambo T."/>
            <person name="Currie J."/>
            <person name="Collura K."/>
            <person name="Luo M."/>
            <person name="Yang T."/>
            <person name="Ammiraju J.S.S."/>
            <person name="Engler F."/>
            <person name="Soderlund C."/>
            <person name="Wing R.A."/>
            <person name="Palmer L.E."/>
            <person name="de la Bastide M."/>
            <person name="Spiegel L."/>
            <person name="Nascimento L."/>
            <person name="Zutavern T."/>
            <person name="O'Shaughnessy A."/>
            <person name="Dike S."/>
            <person name="Dedhia N."/>
            <person name="Preston R."/>
            <person name="Balija V."/>
            <person name="McCombie W.R."/>
            <person name="Chow T."/>
            <person name="Chen H."/>
            <person name="Chung M."/>
            <person name="Chen C."/>
            <person name="Shaw J."/>
            <person name="Wu H."/>
            <person name="Hsiao K."/>
            <person name="Chao Y."/>
            <person name="Chu M."/>
            <person name="Cheng C."/>
            <person name="Hour A."/>
            <person name="Lee P."/>
            <person name="Lin S."/>
            <person name="Lin Y."/>
            <person name="Liou J."/>
            <person name="Liu S."/>
            <person name="Hsing Y."/>
            <person name="Raghuvanshi S."/>
            <person name="Mohanty A."/>
            <person name="Bharti A.K."/>
            <person name="Gaur A."/>
            <person name="Gupta V."/>
            <person name="Kumar D."/>
            <person name="Ravi V."/>
            <person name="Vij S."/>
            <person name="Kapur A."/>
            <person name="Khurana P."/>
            <person name="Khurana P."/>
            <person name="Khurana J.P."/>
            <person name="Tyagi A.K."/>
            <person name="Gaikwad K."/>
            <person name="Singh A."/>
            <person name="Dalal V."/>
            <person name="Srivastava S."/>
            <person name="Dixit A."/>
            <person name="Pal A.K."/>
            <person name="Ghazi I.A."/>
            <person name="Yadav M."/>
            <person name="Pandit A."/>
            <person name="Bhargava A."/>
            <person name="Sureshbabu K."/>
            <person name="Batra K."/>
            <person name="Sharma T.R."/>
            <person name="Mohapatra T."/>
            <person name="Singh N.K."/>
            <person name="Messing J."/>
            <person name="Nelson A.B."/>
            <person name="Fuks G."/>
            <person name="Kavchok S."/>
            <person name="Keizer G."/>
            <person name="Linton E."/>
            <person name="Llaca V."/>
            <person name="Song R."/>
            <person name="Tanyolac B."/>
            <person name="Young S."/>
            <person name="Ho-Il K."/>
            <person name="Hahn J.H."/>
            <person name="Sangsakoo G."/>
            <person name="Vanavichit A."/>
            <person name="de Mattos Luiz.A.T."/>
            <person name="Zimmer P.D."/>
            <person name="Malone G."/>
            <person name="Dellagostin O."/>
            <person name="de Oliveira A.C."/>
            <person name="Bevan M."/>
            <person name="Bancroft I."/>
            <person name="Minx P."/>
            <person name="Cordum H."/>
            <person name="Wilson R."/>
            <person name="Cheng Z."/>
            <person name="Jin W."/>
            <person name="Jiang J."/>
            <person name="Leong S.A."/>
            <person name="Iwama H."/>
            <person name="Gojobori T."/>
            <person name="Itoh T."/>
            <person name="Niimura Y."/>
            <person name="Fujii Y."/>
            <person name="Habara T."/>
            <person name="Sakai H."/>
            <person name="Sato Y."/>
            <person name="Wilson G."/>
            <person name="Kumar K."/>
            <person name="McCouch S."/>
            <person name="Juretic N."/>
            <person name="Hoen D."/>
            <person name="Wright S."/>
            <person name="Bruskiewich R."/>
            <person name="Bureau T."/>
            <person name="Miyao A."/>
            <person name="Hirochika H."/>
            <person name="Nishikawa T."/>
            <person name="Kadowaki K."/>
            <person name="Sugiura M."/>
            <person name="Burr B."/>
            <person name="Sasaki T."/>
        </authorList>
    </citation>
    <scope>NUCLEOTIDE SEQUENCE [LARGE SCALE GENOMIC DNA]</scope>
    <source>
        <strain evidence="4">cv. Nipponbare</strain>
    </source>
</reference>
<evidence type="ECO:0000256" key="1">
    <source>
        <dbReference type="SAM" id="Phobius"/>
    </source>
</evidence>
<organism evidence="3 4">
    <name type="scientific">Oryza sativa subsp. japonica</name>
    <name type="common">Rice</name>
    <dbReference type="NCBI Taxonomy" id="39947"/>
    <lineage>
        <taxon>Eukaryota</taxon>
        <taxon>Viridiplantae</taxon>
        <taxon>Streptophyta</taxon>
        <taxon>Embryophyta</taxon>
        <taxon>Tracheophyta</taxon>
        <taxon>Spermatophyta</taxon>
        <taxon>Magnoliopsida</taxon>
        <taxon>Liliopsida</taxon>
        <taxon>Poales</taxon>
        <taxon>Poaceae</taxon>
        <taxon>BOP clade</taxon>
        <taxon>Oryzoideae</taxon>
        <taxon>Oryzeae</taxon>
        <taxon>Oryzinae</taxon>
        <taxon>Oryza</taxon>
        <taxon>Oryza sativa</taxon>
    </lineage>
</organism>
<keyword evidence="1" id="KW-0812">Transmembrane</keyword>
<reference evidence="3" key="2">
    <citation type="submission" date="2002-10" db="EMBL/GenBank/DDBJ databases">
        <title>Oryza sativa nipponbare(GA3) genomic DNA, chromosome 2, BAC clone:OSJNBa0085K21.</title>
        <authorList>
            <person name="Sasaki T."/>
            <person name="Matsumoto T."/>
            <person name="Katayose Y."/>
        </authorList>
    </citation>
    <scope>NUCLEOTIDE SEQUENCE</scope>
</reference>
<evidence type="ECO:0000313" key="2">
    <source>
        <dbReference type="EMBL" id="BAD25554.1"/>
    </source>
</evidence>
<reference evidence="2" key="1">
    <citation type="submission" date="2002-03" db="EMBL/GenBank/DDBJ databases">
        <title>Oryza sativa nipponbare(GA3) genomic DNA, chromosome 2, BAC clone:OSJNBa0023I17.</title>
        <authorList>
            <person name="Sasaki T."/>
            <person name="Matsumoto T."/>
            <person name="Yamamoto K."/>
        </authorList>
    </citation>
    <scope>NUCLEOTIDE SEQUENCE</scope>
</reference>
<feature type="transmembrane region" description="Helical" evidence="1">
    <location>
        <begin position="26"/>
        <end position="44"/>
    </location>
</feature>
<protein>
    <recommendedName>
        <fullName evidence="5">Transmembrane protein</fullName>
    </recommendedName>
</protein>